<keyword evidence="1" id="KW-1133">Transmembrane helix</keyword>
<gene>
    <name evidence="2" type="ORF">L0M14_29160</name>
</gene>
<keyword evidence="3" id="KW-1185">Reference proteome</keyword>
<protein>
    <submittedName>
        <fullName evidence="2">Blp family class II bacteriocin</fullName>
    </submittedName>
</protein>
<evidence type="ECO:0000313" key="2">
    <source>
        <dbReference type="EMBL" id="UJF33521.1"/>
    </source>
</evidence>
<dbReference type="Proteomes" id="UP001649230">
    <property type="component" value="Chromosome"/>
</dbReference>
<dbReference type="RefSeq" id="WP_235119891.1">
    <property type="nucleotide sequence ID" value="NZ_CP090978.1"/>
</dbReference>
<dbReference type="InterPro" id="IPR019493">
    <property type="entry name" value="Bacteriocin_IIb_lactacin-rel"/>
</dbReference>
<accession>A0ABY3SHT9</accession>
<keyword evidence="1" id="KW-0472">Membrane</keyword>
<dbReference type="NCBIfam" id="TIGR01847">
    <property type="entry name" value="bacteriocin_sig"/>
    <property type="match status" value="1"/>
</dbReference>
<feature type="transmembrane region" description="Helical" evidence="1">
    <location>
        <begin position="20"/>
        <end position="43"/>
    </location>
</feature>
<reference evidence="2 3" key="1">
    <citation type="journal article" date="2024" name="Int. J. Syst. Evol. Microbiol.">
        <title>Paenibacillus hexagrammi sp. nov., a novel bacterium isolated from the gut content of Hexagrammos agrammus.</title>
        <authorList>
            <person name="Jung H.K."/>
            <person name="Kim D.G."/>
            <person name="Zin H."/>
            <person name="Park J."/>
            <person name="Jung H."/>
            <person name="Kim Y.O."/>
            <person name="Kong H.J."/>
            <person name="Kim J.W."/>
            <person name="Kim Y.S."/>
        </authorList>
    </citation>
    <scope>NUCLEOTIDE SEQUENCE [LARGE SCALE GENOMIC DNA]</scope>
    <source>
        <strain evidence="2 3">YPD9-1</strain>
    </source>
</reference>
<organism evidence="2 3">
    <name type="scientific">Paenibacillus hexagrammi</name>
    <dbReference type="NCBI Taxonomy" id="2908839"/>
    <lineage>
        <taxon>Bacteria</taxon>
        <taxon>Bacillati</taxon>
        <taxon>Bacillota</taxon>
        <taxon>Bacilli</taxon>
        <taxon>Bacillales</taxon>
        <taxon>Paenibacillaceae</taxon>
        <taxon>Paenibacillus</taxon>
    </lineage>
</organism>
<evidence type="ECO:0000313" key="3">
    <source>
        <dbReference type="Proteomes" id="UP001649230"/>
    </source>
</evidence>
<proteinExistence type="predicted"/>
<keyword evidence="1" id="KW-0812">Transmembrane</keyword>
<evidence type="ECO:0000256" key="1">
    <source>
        <dbReference type="SAM" id="Phobius"/>
    </source>
</evidence>
<sequence>MNSFEVISHEELTSINGGFSIWYASMGALLTVATVAAVVVAVADPEPVTKVGAVAGAFSTGATAVDQWEKAFRN</sequence>
<dbReference type="Pfam" id="PF10439">
    <property type="entry name" value="Bacteriocin_IIc"/>
    <property type="match status" value="1"/>
</dbReference>
<dbReference type="InterPro" id="IPR010133">
    <property type="entry name" value="Bacteriocin_signal_seq"/>
</dbReference>
<name>A0ABY3SHT9_9BACL</name>
<dbReference type="EMBL" id="CP090978">
    <property type="protein sequence ID" value="UJF33521.1"/>
    <property type="molecule type" value="Genomic_DNA"/>
</dbReference>